<dbReference type="Proteomes" id="UP000701853">
    <property type="component" value="Chromosome 11"/>
</dbReference>
<name>A0A8J5YDH0_9ROSI</name>
<keyword evidence="2" id="KW-1185">Reference proteome</keyword>
<protein>
    <submittedName>
        <fullName evidence="1">Uncharacterized protein</fullName>
    </submittedName>
</protein>
<organism evidence="1 2">
    <name type="scientific">Gossypium anomalum</name>
    <dbReference type="NCBI Taxonomy" id="47600"/>
    <lineage>
        <taxon>Eukaryota</taxon>
        <taxon>Viridiplantae</taxon>
        <taxon>Streptophyta</taxon>
        <taxon>Embryophyta</taxon>
        <taxon>Tracheophyta</taxon>
        <taxon>Spermatophyta</taxon>
        <taxon>Magnoliopsida</taxon>
        <taxon>eudicotyledons</taxon>
        <taxon>Gunneridae</taxon>
        <taxon>Pentapetalae</taxon>
        <taxon>rosids</taxon>
        <taxon>malvids</taxon>
        <taxon>Malvales</taxon>
        <taxon>Malvaceae</taxon>
        <taxon>Malvoideae</taxon>
        <taxon>Gossypium</taxon>
    </lineage>
</organism>
<dbReference type="InterPro" id="IPR050214">
    <property type="entry name" value="Cys_Synth/Cystath_Beta-Synth"/>
</dbReference>
<gene>
    <name evidence="1" type="ORF">CXB51_029013</name>
</gene>
<accession>A0A8J5YDH0</accession>
<dbReference type="EMBL" id="JAHUZN010000011">
    <property type="protein sequence ID" value="KAG8479127.1"/>
    <property type="molecule type" value="Genomic_DNA"/>
</dbReference>
<dbReference type="PANTHER" id="PTHR10314">
    <property type="entry name" value="CYSTATHIONINE BETA-SYNTHASE"/>
    <property type="match status" value="1"/>
</dbReference>
<sequence length="98" mass="11226">MNGNIRIKLAFLEALKGYRLIITLPSLSSFEMRMVLRAFEAEVVFIDPAQGMIGAFEEAEEIITKISNSYIIQQFENLANSKVSCLCTFWYLEPWKLA</sequence>
<comment type="caution">
    <text evidence="1">The sequence shown here is derived from an EMBL/GenBank/DDBJ whole genome shotgun (WGS) entry which is preliminary data.</text>
</comment>
<dbReference type="OrthoDB" id="10259545at2759"/>
<evidence type="ECO:0000313" key="2">
    <source>
        <dbReference type="Proteomes" id="UP000701853"/>
    </source>
</evidence>
<evidence type="ECO:0000313" key="1">
    <source>
        <dbReference type="EMBL" id="KAG8479127.1"/>
    </source>
</evidence>
<reference evidence="1 2" key="1">
    <citation type="journal article" date="2021" name="bioRxiv">
        <title>The Gossypium anomalum genome as a resource for cotton improvement and evolutionary analysis of hybrid incompatibility.</title>
        <authorList>
            <person name="Grover C.E."/>
            <person name="Yuan D."/>
            <person name="Arick M.A."/>
            <person name="Miller E.R."/>
            <person name="Hu G."/>
            <person name="Peterson D.G."/>
            <person name="Wendel J.F."/>
            <person name="Udall J.A."/>
        </authorList>
    </citation>
    <scope>NUCLEOTIDE SEQUENCE [LARGE SCALE GENOMIC DNA]</scope>
    <source>
        <strain evidence="1">JFW-Udall</strain>
        <tissue evidence="1">Leaf</tissue>
    </source>
</reference>
<dbReference type="InterPro" id="IPR036052">
    <property type="entry name" value="TrpB-like_PALP_sf"/>
</dbReference>
<dbReference type="AlphaFoldDB" id="A0A8J5YDH0"/>
<dbReference type="SUPFAM" id="SSF53686">
    <property type="entry name" value="Tryptophan synthase beta subunit-like PLP-dependent enzymes"/>
    <property type="match status" value="1"/>
</dbReference>
<proteinExistence type="predicted"/>
<dbReference type="Gene3D" id="3.40.50.1100">
    <property type="match status" value="1"/>
</dbReference>